<name>D8LHH7_ECTSI</name>
<evidence type="ECO:0000313" key="1">
    <source>
        <dbReference type="EMBL" id="CBN79128.1"/>
    </source>
</evidence>
<accession>D8LHH7</accession>
<organism evidence="1 2">
    <name type="scientific">Ectocarpus siliculosus</name>
    <name type="common">Brown alga</name>
    <name type="synonym">Conferva siliculosa</name>
    <dbReference type="NCBI Taxonomy" id="2880"/>
    <lineage>
        <taxon>Eukaryota</taxon>
        <taxon>Sar</taxon>
        <taxon>Stramenopiles</taxon>
        <taxon>Ochrophyta</taxon>
        <taxon>PX clade</taxon>
        <taxon>Phaeophyceae</taxon>
        <taxon>Ectocarpales</taxon>
        <taxon>Ectocarpaceae</taxon>
        <taxon>Ectocarpus</taxon>
    </lineage>
</organism>
<proteinExistence type="predicted"/>
<dbReference type="Proteomes" id="UP000002630">
    <property type="component" value="Linkage Group LG23"/>
</dbReference>
<sequence length="87" mass="9869">MAGIGTGTLMGIHKFRVGRWPAPTNSEENTKTWNVKWQWLVPFTRAKHPSCDRVRTRAACSPQYCDNMVTPRASLGPFRLVCFFVLA</sequence>
<evidence type="ECO:0000313" key="2">
    <source>
        <dbReference type="Proteomes" id="UP000002630"/>
    </source>
</evidence>
<gene>
    <name evidence="1" type="ORF">Esi_0192_0039</name>
</gene>
<dbReference type="EMBL" id="FN648367">
    <property type="protein sequence ID" value="CBN79128.1"/>
    <property type="molecule type" value="Genomic_DNA"/>
</dbReference>
<dbReference type="EMBL" id="FN649748">
    <property type="protein sequence ID" value="CBN79128.1"/>
    <property type="molecule type" value="Genomic_DNA"/>
</dbReference>
<protein>
    <submittedName>
        <fullName evidence="1">Uncharacterized protein</fullName>
    </submittedName>
</protein>
<reference evidence="1 2" key="1">
    <citation type="journal article" date="2010" name="Nature">
        <title>The Ectocarpus genome and the independent evolution of multicellularity in brown algae.</title>
        <authorList>
            <person name="Cock J.M."/>
            <person name="Sterck L."/>
            <person name="Rouze P."/>
            <person name="Scornet D."/>
            <person name="Allen A.E."/>
            <person name="Amoutzias G."/>
            <person name="Anthouard V."/>
            <person name="Artiguenave F."/>
            <person name="Aury J.M."/>
            <person name="Badger J.H."/>
            <person name="Beszteri B."/>
            <person name="Billiau K."/>
            <person name="Bonnet E."/>
            <person name="Bothwell J.H."/>
            <person name="Bowler C."/>
            <person name="Boyen C."/>
            <person name="Brownlee C."/>
            <person name="Carrano C.J."/>
            <person name="Charrier B."/>
            <person name="Cho G.Y."/>
            <person name="Coelho S.M."/>
            <person name="Collen J."/>
            <person name="Corre E."/>
            <person name="Da Silva C."/>
            <person name="Delage L."/>
            <person name="Delaroque N."/>
            <person name="Dittami S.M."/>
            <person name="Doulbeau S."/>
            <person name="Elias M."/>
            <person name="Farnham G."/>
            <person name="Gachon C.M."/>
            <person name="Gschloessl B."/>
            <person name="Heesch S."/>
            <person name="Jabbari K."/>
            <person name="Jubin C."/>
            <person name="Kawai H."/>
            <person name="Kimura K."/>
            <person name="Kloareg B."/>
            <person name="Kupper F.C."/>
            <person name="Lang D."/>
            <person name="Le Bail A."/>
            <person name="Leblanc C."/>
            <person name="Lerouge P."/>
            <person name="Lohr M."/>
            <person name="Lopez P.J."/>
            <person name="Martens C."/>
            <person name="Maumus F."/>
            <person name="Michel G."/>
            <person name="Miranda-Saavedra D."/>
            <person name="Morales J."/>
            <person name="Moreau H."/>
            <person name="Motomura T."/>
            <person name="Nagasato C."/>
            <person name="Napoli C.A."/>
            <person name="Nelson D.R."/>
            <person name="Nyvall-Collen P."/>
            <person name="Peters A.F."/>
            <person name="Pommier C."/>
            <person name="Potin P."/>
            <person name="Poulain J."/>
            <person name="Quesneville H."/>
            <person name="Read B."/>
            <person name="Rensing S.A."/>
            <person name="Ritter A."/>
            <person name="Rousvoal S."/>
            <person name="Samanta M."/>
            <person name="Samson G."/>
            <person name="Schroeder D.C."/>
            <person name="Segurens B."/>
            <person name="Strittmatter M."/>
            <person name="Tonon T."/>
            <person name="Tregear J.W."/>
            <person name="Valentin K."/>
            <person name="von Dassow P."/>
            <person name="Yamagishi T."/>
            <person name="Van de Peer Y."/>
            <person name="Wincker P."/>
        </authorList>
    </citation>
    <scope>NUCLEOTIDE SEQUENCE [LARGE SCALE GENOMIC DNA]</scope>
    <source>
        <strain evidence="2">Ec32 / CCAP1310/4</strain>
    </source>
</reference>
<dbReference type="InParanoid" id="D8LHH7"/>
<dbReference type="AlphaFoldDB" id="D8LHH7"/>
<keyword evidence="2" id="KW-1185">Reference proteome</keyword>